<dbReference type="eggNOG" id="arCOG00286">
    <property type="taxonomic scope" value="Archaea"/>
</dbReference>
<dbReference type="SUPFAM" id="SSF52540">
    <property type="entry name" value="P-loop containing nucleoside triphosphate hydrolases"/>
    <property type="match status" value="1"/>
</dbReference>
<dbReference type="GO" id="GO:0043139">
    <property type="term" value="F:5'-3' DNA helicase activity"/>
    <property type="evidence" value="ECO:0007669"/>
    <property type="project" value="UniProtKB-EC"/>
</dbReference>
<comment type="catalytic activity">
    <reaction evidence="3">
        <text>ATP + H2O = ADP + phosphate + H(+)</text>
        <dbReference type="Rhea" id="RHEA:13065"/>
        <dbReference type="ChEBI" id="CHEBI:15377"/>
        <dbReference type="ChEBI" id="CHEBI:15378"/>
        <dbReference type="ChEBI" id="CHEBI:30616"/>
        <dbReference type="ChEBI" id="CHEBI:43474"/>
        <dbReference type="ChEBI" id="CHEBI:456216"/>
        <dbReference type="EC" id="5.6.2.3"/>
    </reaction>
</comment>
<accession>A8A903</accession>
<reference evidence="6 7" key="1">
    <citation type="journal article" date="2008" name="Genome Biol.">
        <title>A genomic analysis of the archaeal system Ignicoccus hospitalis-Nanoarchaeum equitans.</title>
        <authorList>
            <person name="Podar M."/>
            <person name="Anderson I."/>
            <person name="Makarova K.S."/>
            <person name="Elkins J.G."/>
            <person name="Ivanova N."/>
            <person name="Wall M.A."/>
            <person name="Lykidis A."/>
            <person name="Mavromatis K."/>
            <person name="Sun H."/>
            <person name="Hudson M.E."/>
            <person name="Chen W."/>
            <person name="Deciu C."/>
            <person name="Hutchison D."/>
            <person name="Eads J.R."/>
            <person name="Anderson A."/>
            <person name="Fernandes F."/>
            <person name="Szeto E."/>
            <person name="Lapidus A."/>
            <person name="Kyrpides N.C."/>
            <person name="Saier M.H.Jr."/>
            <person name="Richardson P.M."/>
            <person name="Rachel R."/>
            <person name="Huber H."/>
            <person name="Eisen J.A."/>
            <person name="Koonin E.V."/>
            <person name="Keller M."/>
            <person name="Stetter K.O."/>
        </authorList>
    </citation>
    <scope>NUCLEOTIDE SEQUENCE [LARGE SCALE GENOMIC DNA]</scope>
    <source>
        <strain evidence="7">KIN4/I / DSM 18386 / JCM 14125</strain>
    </source>
</reference>
<name>A8A903_IGNH4</name>
<evidence type="ECO:0000256" key="1">
    <source>
        <dbReference type="ARBA" id="ARBA00007816"/>
    </source>
</evidence>
<evidence type="ECO:0000256" key="2">
    <source>
        <dbReference type="ARBA" id="ARBA00034617"/>
    </source>
</evidence>
<evidence type="ECO:0000313" key="7">
    <source>
        <dbReference type="Proteomes" id="UP000000262"/>
    </source>
</evidence>
<dbReference type="RefSeq" id="WP_011998257.1">
    <property type="nucleotide sequence ID" value="NC_009776.1"/>
</dbReference>
<protein>
    <submittedName>
        <fullName evidence="6">ATPase-like protein</fullName>
    </submittedName>
</protein>
<dbReference type="PANTHER" id="PTHR42957">
    <property type="entry name" value="HELICASE MJ1565-RELATED"/>
    <property type="match status" value="1"/>
</dbReference>
<dbReference type="InterPro" id="IPR008571">
    <property type="entry name" value="HerA-like"/>
</dbReference>
<dbReference type="AlphaFoldDB" id="A8A903"/>
<comment type="catalytic activity">
    <reaction evidence="2">
        <text>Couples ATP hydrolysis with the unwinding of duplex DNA by translocating in the 3'-5' direction.</text>
        <dbReference type="EC" id="5.6.2.4"/>
    </reaction>
</comment>
<proteinExistence type="inferred from homology"/>
<dbReference type="GeneID" id="5562087"/>
<comment type="similarity">
    <text evidence="1">Belongs to the HerA family.</text>
</comment>
<dbReference type="PhylomeDB" id="A8A903"/>
<dbReference type="EMBL" id="CP000816">
    <property type="protein sequence ID" value="ABU81405.1"/>
    <property type="molecule type" value="Genomic_DNA"/>
</dbReference>
<evidence type="ECO:0000313" key="6">
    <source>
        <dbReference type="EMBL" id="ABU81405.1"/>
    </source>
</evidence>
<dbReference type="CDD" id="cd02019">
    <property type="entry name" value="NK"/>
    <property type="match status" value="1"/>
</dbReference>
<evidence type="ECO:0000259" key="5">
    <source>
        <dbReference type="Pfam" id="PF01935"/>
    </source>
</evidence>
<comment type="catalytic activity">
    <reaction evidence="4">
        <text>ATP + H2O = ADP + phosphate + H(+)</text>
        <dbReference type="Rhea" id="RHEA:13065"/>
        <dbReference type="ChEBI" id="CHEBI:15377"/>
        <dbReference type="ChEBI" id="CHEBI:15378"/>
        <dbReference type="ChEBI" id="CHEBI:30616"/>
        <dbReference type="ChEBI" id="CHEBI:43474"/>
        <dbReference type="ChEBI" id="CHEBI:456216"/>
        <dbReference type="EC" id="5.6.2.4"/>
    </reaction>
</comment>
<keyword evidence="7" id="KW-1185">Reference proteome</keyword>
<organism evidence="6 7">
    <name type="scientific">Ignicoccus hospitalis (strain KIN4/I / DSM 18386 / JCM 14125)</name>
    <dbReference type="NCBI Taxonomy" id="453591"/>
    <lineage>
        <taxon>Archaea</taxon>
        <taxon>Thermoproteota</taxon>
        <taxon>Thermoprotei</taxon>
        <taxon>Desulfurococcales</taxon>
        <taxon>Desulfurococcaceae</taxon>
        <taxon>Ignicoccus</taxon>
    </lineage>
</organism>
<dbReference type="Proteomes" id="UP000000262">
    <property type="component" value="Chromosome"/>
</dbReference>
<dbReference type="GO" id="GO:0043138">
    <property type="term" value="F:3'-5' DNA helicase activity"/>
    <property type="evidence" value="ECO:0007669"/>
    <property type="project" value="UniProtKB-EC"/>
</dbReference>
<dbReference type="Pfam" id="PF01935">
    <property type="entry name" value="DUF87"/>
    <property type="match status" value="1"/>
</dbReference>
<sequence>MICRRACFKVVDDLDLTPLISYLSQVAEKSGCDAKLTLNVSRKTLVCEVCCLRSKKLIDVIKARFAAVKGLKASKCFGSKGLTAPSGWWPLSGSVCLGVEAFTGSPFCLDERNLRRHAVIVGSTGSGKSTTAKKIFKELAHNKLVLDWHGEYRGVAKRIECISLNRLRSLGQLELMDALANSLKLTDAQYYLLMKVVQMLYAKGGEFGIRDIIFYLKSLEELSRWIRESKYSLLRKLEMLTVRGTCKFEITDLESLTEGGLVIDLSGYVTEYAKKFVSHAVLAYLFAKARGGELKRTYVIVEEAHNVIPKSSELSVADKIFMEGRKYGLHVIAVTQSPRAMSENVMKNSYVKIIHGIREVDDAKYVAESVGDPSLWKEIISLDVGEAIVAQRKLARVIISNS</sequence>
<evidence type="ECO:0000256" key="4">
    <source>
        <dbReference type="ARBA" id="ARBA00048988"/>
    </source>
</evidence>
<feature type="domain" description="Helicase HerA central" evidence="5">
    <location>
        <begin position="102"/>
        <end position="279"/>
    </location>
</feature>
<dbReference type="PANTHER" id="PTHR42957:SF1">
    <property type="entry name" value="HELICASE MJ1565-RELATED"/>
    <property type="match status" value="1"/>
</dbReference>
<dbReference type="OrthoDB" id="107033at2157"/>
<dbReference type="InterPro" id="IPR027417">
    <property type="entry name" value="P-loop_NTPase"/>
</dbReference>
<dbReference type="STRING" id="453591.Igni_0221"/>
<dbReference type="Gene3D" id="3.40.50.300">
    <property type="entry name" value="P-loop containing nucleotide triphosphate hydrolases"/>
    <property type="match status" value="2"/>
</dbReference>
<dbReference type="HOGENOM" id="CLU_684452_0_0_2"/>
<evidence type="ECO:0000256" key="3">
    <source>
        <dbReference type="ARBA" id="ARBA00048954"/>
    </source>
</evidence>
<dbReference type="KEGG" id="iho:Igni_0221"/>
<dbReference type="InterPro" id="IPR002789">
    <property type="entry name" value="HerA_central"/>
</dbReference>
<gene>
    <name evidence="6" type="ordered locus">Igni_0221</name>
</gene>